<name>A0A1K1NM50_9FLAO</name>
<accession>A0A1K1NM50</accession>
<dbReference type="RefSeq" id="WP_072302949.1">
    <property type="nucleotide sequence ID" value="NZ_FPIY01000002.1"/>
</dbReference>
<keyword evidence="2" id="KW-1185">Reference proteome</keyword>
<dbReference type="AlphaFoldDB" id="A0A1K1NM50"/>
<dbReference type="STRING" id="76595.SAMN05660313_01255"/>
<dbReference type="Proteomes" id="UP000183257">
    <property type="component" value="Unassembled WGS sequence"/>
</dbReference>
<gene>
    <name evidence="1" type="ORF">SAMN05660313_01255</name>
</gene>
<evidence type="ECO:0000313" key="2">
    <source>
        <dbReference type="Proteomes" id="UP000183257"/>
    </source>
</evidence>
<organism evidence="1 2">
    <name type="scientific">Cellulophaga fucicola</name>
    <dbReference type="NCBI Taxonomy" id="76595"/>
    <lineage>
        <taxon>Bacteria</taxon>
        <taxon>Pseudomonadati</taxon>
        <taxon>Bacteroidota</taxon>
        <taxon>Flavobacteriia</taxon>
        <taxon>Flavobacteriales</taxon>
        <taxon>Flavobacteriaceae</taxon>
        <taxon>Cellulophaga</taxon>
    </lineage>
</organism>
<reference evidence="2" key="1">
    <citation type="submission" date="2016-11" db="EMBL/GenBank/DDBJ databases">
        <authorList>
            <person name="Varghese N."/>
            <person name="Submissions S."/>
        </authorList>
    </citation>
    <scope>NUCLEOTIDE SEQUENCE [LARGE SCALE GENOMIC DNA]</scope>
    <source>
        <strain evidence="2">DSM 24786</strain>
    </source>
</reference>
<evidence type="ECO:0000313" key="1">
    <source>
        <dbReference type="EMBL" id="SFW36536.1"/>
    </source>
</evidence>
<dbReference type="OrthoDB" id="4377013at2"/>
<proteinExistence type="predicted"/>
<sequence length="118" mass="13678">MGYDLNFWKYKKDVHLDNQDTYIKCSEEELVDGLEDLPIEAIIKAIQQKFANWKMEGSNIDFENPDGNGAFGISTTKQFVRFDCYGMEGEDMNQIIEVMVAYNCPLYDPQVPQRYDGE</sequence>
<protein>
    <submittedName>
        <fullName evidence="1">Uncharacterized protein</fullName>
    </submittedName>
</protein>
<dbReference type="EMBL" id="FPIY01000002">
    <property type="protein sequence ID" value="SFW36536.1"/>
    <property type="molecule type" value="Genomic_DNA"/>
</dbReference>